<dbReference type="InterPro" id="IPR044946">
    <property type="entry name" value="Restrct_endonuc_typeI_TRD_sf"/>
</dbReference>
<gene>
    <name evidence="5" type="ORF">FKY71_15655</name>
</gene>
<dbReference type="Pfam" id="PF01420">
    <property type="entry name" value="Methylase_S"/>
    <property type="match status" value="1"/>
</dbReference>
<dbReference type="Proteomes" id="UP000315400">
    <property type="component" value="Unassembled WGS sequence"/>
</dbReference>
<dbReference type="CDD" id="cd17266">
    <property type="entry name" value="RMtype1_S_Sau1132ORF3780P-TRD2-CR2_like"/>
    <property type="match status" value="1"/>
</dbReference>
<accession>A0A540VMU9</accession>
<proteinExistence type="inferred from homology"/>
<keyword evidence="5" id="KW-0378">Hydrolase</keyword>
<comment type="similarity">
    <text evidence="1">Belongs to the type-I restriction system S methylase family.</text>
</comment>
<name>A0A540VMU9_9GAMM</name>
<dbReference type="InterPro" id="IPR051212">
    <property type="entry name" value="Type-I_RE_S_subunit"/>
</dbReference>
<evidence type="ECO:0000256" key="2">
    <source>
        <dbReference type="ARBA" id="ARBA00022747"/>
    </source>
</evidence>
<keyword evidence="2" id="KW-0680">Restriction system</keyword>
<evidence type="ECO:0000256" key="3">
    <source>
        <dbReference type="ARBA" id="ARBA00023125"/>
    </source>
</evidence>
<dbReference type="SUPFAM" id="SSF116734">
    <property type="entry name" value="DNA methylase specificity domain"/>
    <property type="match status" value="2"/>
</dbReference>
<dbReference type="Gene3D" id="1.10.287.1120">
    <property type="entry name" value="Bipartite methylase S protein"/>
    <property type="match status" value="1"/>
</dbReference>
<evidence type="ECO:0000256" key="1">
    <source>
        <dbReference type="ARBA" id="ARBA00010923"/>
    </source>
</evidence>
<dbReference type="Gene3D" id="3.90.220.20">
    <property type="entry name" value="DNA methylase specificity domains"/>
    <property type="match status" value="2"/>
</dbReference>
<dbReference type="GO" id="GO:0003677">
    <property type="term" value="F:DNA binding"/>
    <property type="evidence" value="ECO:0007669"/>
    <property type="project" value="UniProtKB-KW"/>
</dbReference>
<dbReference type="PANTHER" id="PTHR43140">
    <property type="entry name" value="TYPE-1 RESTRICTION ENZYME ECOKI SPECIFICITY PROTEIN"/>
    <property type="match status" value="1"/>
</dbReference>
<feature type="domain" description="Type I restriction modification DNA specificity" evidence="4">
    <location>
        <begin position="252"/>
        <end position="370"/>
    </location>
</feature>
<sequence>MSFRPYPEYKDSGVEWLGKVPAHWRVKRLKYGFRLVTERAETKDNPIALENIESWSARYLPTDADFSGEGTSFGAGDVLFGKLRPYLAKAYLANSRGEAIGDFHVLRPSGDVEPSYGIYYIVNEPFISAISGSTYGAKMPRIGWDVMGSIPLLQPPRREQRKICSFLDHEIARTDALIEEQQRLIELLKEKRQAVISHAVTKGLDPDVPMKDSGVEWLGKVPAHWEIMSLKWRASSRSGDGIEAKEVESVKTSERGIPVIGGNGINGYTKKSNINPPALILGRVGALCGNVHLADCPAWVTDNALIIEFDSDAFDIHYLGYLLEARDLNDIADKTAQPLITGSKVRSQAVPVPPEDEQKKIVSRLHEVLFEIDAMRGQVRKLVGLLKERRSALISAAVTGKIDVRSWEGPEGGMDEMTVKSGADAG</sequence>
<evidence type="ECO:0000313" key="6">
    <source>
        <dbReference type="Proteomes" id="UP000315400"/>
    </source>
</evidence>
<protein>
    <submittedName>
        <fullName evidence="5">Restriction endonuclease subunit S</fullName>
    </submittedName>
</protein>
<dbReference type="EMBL" id="VIFK01000284">
    <property type="protein sequence ID" value="TQE98089.1"/>
    <property type="molecule type" value="Genomic_DNA"/>
</dbReference>
<dbReference type="PANTHER" id="PTHR43140:SF1">
    <property type="entry name" value="TYPE I RESTRICTION ENZYME ECOKI SPECIFICITY SUBUNIT"/>
    <property type="match status" value="1"/>
</dbReference>
<keyword evidence="5" id="KW-0540">Nuclease</keyword>
<keyword evidence="3" id="KW-0238">DNA-binding</keyword>
<organism evidence="5 6">
    <name type="scientific">Spiribacter salinus</name>
    <dbReference type="NCBI Taxonomy" id="1335746"/>
    <lineage>
        <taxon>Bacteria</taxon>
        <taxon>Pseudomonadati</taxon>
        <taxon>Pseudomonadota</taxon>
        <taxon>Gammaproteobacteria</taxon>
        <taxon>Chromatiales</taxon>
        <taxon>Ectothiorhodospiraceae</taxon>
        <taxon>Spiribacter</taxon>
    </lineage>
</organism>
<evidence type="ECO:0000259" key="4">
    <source>
        <dbReference type="Pfam" id="PF01420"/>
    </source>
</evidence>
<keyword evidence="5" id="KW-0255">Endonuclease</keyword>
<reference evidence="5 6" key="1">
    <citation type="submission" date="2019-06" db="EMBL/GenBank/DDBJ databases">
        <title>Metagenome assembled Genome of Spiribacter salinus SL48-SHIP from the microbial mat of Salt Lake 48 (Novosibirsk region, Russia).</title>
        <authorList>
            <person name="Shipova A."/>
            <person name="Rozanov A.S."/>
            <person name="Bryanskaya A.V."/>
            <person name="Peltek S.E."/>
        </authorList>
    </citation>
    <scope>NUCLEOTIDE SEQUENCE [LARGE SCALE GENOMIC DNA]</scope>
    <source>
        <strain evidence="5">SL48-SHIP-2</strain>
    </source>
</reference>
<dbReference type="InterPro" id="IPR000055">
    <property type="entry name" value="Restrct_endonuc_typeI_TRD"/>
</dbReference>
<comment type="caution">
    <text evidence="5">The sequence shown here is derived from an EMBL/GenBank/DDBJ whole genome shotgun (WGS) entry which is preliminary data.</text>
</comment>
<dbReference type="GO" id="GO:0009307">
    <property type="term" value="P:DNA restriction-modification system"/>
    <property type="evidence" value="ECO:0007669"/>
    <property type="project" value="UniProtKB-KW"/>
</dbReference>
<evidence type="ECO:0000313" key="5">
    <source>
        <dbReference type="EMBL" id="TQE98089.1"/>
    </source>
</evidence>
<dbReference type="GO" id="GO:0004519">
    <property type="term" value="F:endonuclease activity"/>
    <property type="evidence" value="ECO:0007669"/>
    <property type="project" value="UniProtKB-KW"/>
</dbReference>
<dbReference type="AlphaFoldDB" id="A0A540VMU9"/>